<reference evidence="2 3" key="1">
    <citation type="journal article" date="2023" name="Arcadia Sci">
        <title>De novo assembly of a long-read Amblyomma americanum tick genome.</title>
        <authorList>
            <person name="Chou S."/>
            <person name="Poskanzer K.E."/>
            <person name="Rollins M."/>
            <person name="Thuy-Boun P.S."/>
        </authorList>
    </citation>
    <scope>NUCLEOTIDE SEQUENCE [LARGE SCALE GENOMIC DNA]</scope>
    <source>
        <strain evidence="2">F_SG_1</strain>
        <tissue evidence="2">Salivary glands</tissue>
    </source>
</reference>
<dbReference type="AlphaFoldDB" id="A0AAQ4DNZ2"/>
<proteinExistence type="predicted"/>
<keyword evidence="3" id="KW-1185">Reference proteome</keyword>
<sequence length="177" mass="18409">MASSDALAAVEMGSNDAAILRPTSTMTTGAGFVRSRGAAAKRLAPLSVPAPLLEEARPAGCKPPPGDCVRSVVHRLMAVALAAAVLSLAAAVAVFLLGCPMRLVSALLATGVTIQVCCWLLLLCSCAQKSRAILAALLMPRKERSPRASDEMKTRQEWDAHHEEFSAACGGNNCLAV</sequence>
<evidence type="ECO:0000313" key="2">
    <source>
        <dbReference type="EMBL" id="KAK8764182.1"/>
    </source>
</evidence>
<comment type="caution">
    <text evidence="2">The sequence shown here is derived from an EMBL/GenBank/DDBJ whole genome shotgun (WGS) entry which is preliminary data.</text>
</comment>
<dbReference type="EMBL" id="JARKHS020028588">
    <property type="protein sequence ID" value="KAK8764182.1"/>
    <property type="molecule type" value="Genomic_DNA"/>
</dbReference>
<keyword evidence="1" id="KW-0812">Transmembrane</keyword>
<evidence type="ECO:0000256" key="1">
    <source>
        <dbReference type="SAM" id="Phobius"/>
    </source>
</evidence>
<dbReference type="Proteomes" id="UP001321473">
    <property type="component" value="Unassembled WGS sequence"/>
</dbReference>
<keyword evidence="1" id="KW-0472">Membrane</keyword>
<feature type="transmembrane region" description="Helical" evidence="1">
    <location>
        <begin position="103"/>
        <end position="124"/>
    </location>
</feature>
<protein>
    <submittedName>
        <fullName evidence="2">Uncharacterized protein</fullName>
    </submittedName>
</protein>
<gene>
    <name evidence="2" type="ORF">V5799_033209</name>
</gene>
<name>A0AAQ4DNZ2_AMBAM</name>
<accession>A0AAQ4DNZ2</accession>
<keyword evidence="1" id="KW-1133">Transmembrane helix</keyword>
<evidence type="ECO:0000313" key="3">
    <source>
        <dbReference type="Proteomes" id="UP001321473"/>
    </source>
</evidence>
<feature type="transmembrane region" description="Helical" evidence="1">
    <location>
        <begin position="76"/>
        <end position="97"/>
    </location>
</feature>
<organism evidence="2 3">
    <name type="scientific">Amblyomma americanum</name>
    <name type="common">Lone star tick</name>
    <dbReference type="NCBI Taxonomy" id="6943"/>
    <lineage>
        <taxon>Eukaryota</taxon>
        <taxon>Metazoa</taxon>
        <taxon>Ecdysozoa</taxon>
        <taxon>Arthropoda</taxon>
        <taxon>Chelicerata</taxon>
        <taxon>Arachnida</taxon>
        <taxon>Acari</taxon>
        <taxon>Parasitiformes</taxon>
        <taxon>Ixodida</taxon>
        <taxon>Ixodoidea</taxon>
        <taxon>Ixodidae</taxon>
        <taxon>Amblyomminae</taxon>
        <taxon>Amblyomma</taxon>
    </lineage>
</organism>